<dbReference type="GO" id="GO:0006355">
    <property type="term" value="P:regulation of DNA-templated transcription"/>
    <property type="evidence" value="ECO:0007669"/>
    <property type="project" value="InterPro"/>
</dbReference>
<proteinExistence type="inferred from homology"/>
<dbReference type="InterPro" id="IPR000600">
    <property type="entry name" value="ROK"/>
</dbReference>
<dbReference type="SUPFAM" id="SSF46785">
    <property type="entry name" value="Winged helix' DNA-binding domain"/>
    <property type="match status" value="1"/>
</dbReference>
<evidence type="ECO:0000259" key="2">
    <source>
        <dbReference type="Pfam" id="PF09339"/>
    </source>
</evidence>
<dbReference type="InterPro" id="IPR036390">
    <property type="entry name" value="WH_DNA-bd_sf"/>
</dbReference>
<reference evidence="3" key="1">
    <citation type="submission" date="2021-01" db="EMBL/GenBank/DDBJ databases">
        <title>Whole genome shotgun sequence of Virgisporangium aliadipatigenens NBRC 105644.</title>
        <authorList>
            <person name="Komaki H."/>
            <person name="Tamura T."/>
        </authorList>
    </citation>
    <scope>NUCLEOTIDE SEQUENCE</scope>
    <source>
        <strain evidence="3">NBRC 105644</strain>
    </source>
</reference>
<dbReference type="AlphaFoldDB" id="A0A8J3YJJ9"/>
<evidence type="ECO:0000313" key="4">
    <source>
        <dbReference type="Proteomes" id="UP000619260"/>
    </source>
</evidence>
<dbReference type="Gene3D" id="1.10.10.10">
    <property type="entry name" value="Winged helix-like DNA-binding domain superfamily/Winged helix DNA-binding domain"/>
    <property type="match status" value="1"/>
</dbReference>
<accession>A0A8J3YJJ9</accession>
<dbReference type="EMBL" id="BOPF01000010">
    <property type="protein sequence ID" value="GIJ46489.1"/>
    <property type="molecule type" value="Genomic_DNA"/>
</dbReference>
<dbReference type="InterPro" id="IPR036388">
    <property type="entry name" value="WH-like_DNA-bd_sf"/>
</dbReference>
<keyword evidence="3" id="KW-0418">Kinase</keyword>
<dbReference type="InterPro" id="IPR005471">
    <property type="entry name" value="Tscrpt_reg_IclR_N"/>
</dbReference>
<name>A0A8J3YJJ9_9ACTN</name>
<dbReference type="InterPro" id="IPR043129">
    <property type="entry name" value="ATPase_NBD"/>
</dbReference>
<dbReference type="PANTHER" id="PTHR18964">
    <property type="entry name" value="ROK (REPRESSOR, ORF, KINASE) FAMILY"/>
    <property type="match status" value="1"/>
</dbReference>
<comment type="caution">
    <text evidence="3">The sequence shown here is derived from an EMBL/GenBank/DDBJ whole genome shotgun (WGS) entry which is preliminary data.</text>
</comment>
<evidence type="ECO:0000313" key="3">
    <source>
        <dbReference type="EMBL" id="GIJ46489.1"/>
    </source>
</evidence>
<dbReference type="GO" id="GO:0003677">
    <property type="term" value="F:DNA binding"/>
    <property type="evidence" value="ECO:0007669"/>
    <property type="project" value="InterPro"/>
</dbReference>
<feature type="domain" description="HTH iclR-type" evidence="2">
    <location>
        <begin position="34"/>
        <end position="63"/>
    </location>
</feature>
<dbReference type="Pfam" id="PF09339">
    <property type="entry name" value="HTH_IclR"/>
    <property type="match status" value="1"/>
</dbReference>
<keyword evidence="3" id="KW-0808">Transferase</keyword>
<comment type="similarity">
    <text evidence="1">Belongs to the ROK (NagC/XylR) family.</text>
</comment>
<dbReference type="Pfam" id="PF00480">
    <property type="entry name" value="ROK"/>
    <property type="match status" value="1"/>
</dbReference>
<dbReference type="Proteomes" id="UP000619260">
    <property type="component" value="Unassembled WGS sequence"/>
</dbReference>
<dbReference type="Gene3D" id="3.30.420.40">
    <property type="match status" value="2"/>
</dbReference>
<organism evidence="3 4">
    <name type="scientific">Virgisporangium aliadipatigenens</name>
    <dbReference type="NCBI Taxonomy" id="741659"/>
    <lineage>
        <taxon>Bacteria</taxon>
        <taxon>Bacillati</taxon>
        <taxon>Actinomycetota</taxon>
        <taxon>Actinomycetes</taxon>
        <taxon>Micromonosporales</taxon>
        <taxon>Micromonosporaceae</taxon>
        <taxon>Virgisporangium</taxon>
    </lineage>
</organism>
<dbReference type="GO" id="GO:0016301">
    <property type="term" value="F:kinase activity"/>
    <property type="evidence" value="ECO:0007669"/>
    <property type="project" value="UniProtKB-KW"/>
</dbReference>
<evidence type="ECO:0000256" key="1">
    <source>
        <dbReference type="ARBA" id="ARBA00006479"/>
    </source>
</evidence>
<dbReference type="PANTHER" id="PTHR18964:SF149">
    <property type="entry name" value="BIFUNCTIONAL UDP-N-ACETYLGLUCOSAMINE 2-EPIMERASE_N-ACETYLMANNOSAMINE KINASE"/>
    <property type="match status" value="1"/>
</dbReference>
<protein>
    <submittedName>
        <fullName evidence="3">Sugar kinase</fullName>
    </submittedName>
</protein>
<gene>
    <name evidence="3" type="ORF">Val02_33750</name>
</gene>
<dbReference type="RefSeq" id="WP_203900001.1">
    <property type="nucleotide sequence ID" value="NZ_BOPF01000010.1"/>
</dbReference>
<dbReference type="SUPFAM" id="SSF53067">
    <property type="entry name" value="Actin-like ATPase domain"/>
    <property type="match status" value="1"/>
</dbReference>
<sequence>MQITGAASTTSVLRVMNSRAVFAEVFRLGKASRPELAQTTGLSKPTVAMALTHLERAGLLRQVGQRSGAAGRSALLYEVRPEAGWVLGVDVGRGYVRVAVADLLGTIVARKDRPSRGSRASTLVTQLTRLADELTAEVGIARSDITLTVFGTPGVHDAQTGALRSAPNLPGWDRPGSVERLAEVAGAPFVVENDVDLAAVGESAYGLGAGIDHFVYVSIGTGTGMGIMIDGKLYRGFRGAAGEVGYLPVAEGDPLQDEPASRKRGMFESVASADGVVSLARRLGMADAASAKDVFEAARAGDPTATRAVLHEADHVAHALAAVTAILDPELVVLGGGIGTQGGDLLTGPVRDRLTSLVALDPPRIEVSALGADAVLRGALAVGLTGARDLVLDRAASIATATTGQR</sequence>
<keyword evidence="4" id="KW-1185">Reference proteome</keyword>